<dbReference type="EMBL" id="CP034171">
    <property type="protein sequence ID" value="AZI20285.1"/>
    <property type="molecule type" value="Genomic_DNA"/>
</dbReference>
<organism evidence="1 2">
    <name type="scientific">Chryseobacterium taklimakanense</name>
    <dbReference type="NCBI Taxonomy" id="536441"/>
    <lineage>
        <taxon>Bacteria</taxon>
        <taxon>Pseudomonadati</taxon>
        <taxon>Bacteroidota</taxon>
        <taxon>Flavobacteriia</taxon>
        <taxon>Flavobacteriales</taxon>
        <taxon>Weeksellaceae</taxon>
        <taxon>Chryseobacterium group</taxon>
        <taxon>Chryseobacterium</taxon>
    </lineage>
</organism>
<evidence type="ECO:0000313" key="2">
    <source>
        <dbReference type="Proteomes" id="UP000282297"/>
    </source>
</evidence>
<proteinExistence type="predicted"/>
<dbReference type="Proteomes" id="UP000282297">
    <property type="component" value="Chromosome"/>
</dbReference>
<sequence length="97" mass="10616">MKTLALILSLVPAIFFSQIKKTGPWAENDSLISKFYKEKDSAGVIPIPNKKIFPGQKFYGLISKSKGNTVAIPNSIKPKDSVLARKTISKDAIPPTK</sequence>
<dbReference type="RefSeq" id="WP_124784494.1">
    <property type="nucleotide sequence ID" value="NZ_CP034171.1"/>
</dbReference>
<dbReference type="AlphaFoldDB" id="A0A3G8WGI4"/>
<accession>A0A3G8WGI4</accession>
<protein>
    <submittedName>
        <fullName evidence="1">Uncharacterized protein</fullName>
    </submittedName>
</protein>
<gene>
    <name evidence="1" type="ORF">EIH08_05765</name>
</gene>
<reference evidence="2" key="1">
    <citation type="submission" date="2018-11" db="EMBL/GenBank/DDBJ databases">
        <title>Proposal to divide the Flavobacteriaceae and reorganize its genera based on Amino Acid Identity values calculated from whole genome sequences.</title>
        <authorList>
            <person name="Nicholson A.C."/>
            <person name="Gulvik C.A."/>
            <person name="Whitney A.M."/>
            <person name="Humrighouse B.W."/>
            <person name="Bell M."/>
            <person name="Holmes B."/>
            <person name="Steigerwalt A.B."/>
            <person name="Villarma A."/>
            <person name="Sheth M."/>
            <person name="Batra D."/>
            <person name="Pryor J."/>
            <person name="Bernardet J.-F."/>
            <person name="Hugo C."/>
            <person name="Kampfer P."/>
            <person name="Newman J.D."/>
            <person name="McQuiston J.R."/>
        </authorList>
    </citation>
    <scope>NUCLEOTIDE SEQUENCE [LARGE SCALE GENOMIC DNA]</scope>
    <source>
        <strain evidence="2">H4753</strain>
    </source>
</reference>
<name>A0A3G8WGI4_9FLAO</name>
<evidence type="ECO:0000313" key="1">
    <source>
        <dbReference type="EMBL" id="AZI20285.1"/>
    </source>
</evidence>